<dbReference type="EMBL" id="RJVA01000009">
    <property type="protein sequence ID" value="ROR03309.1"/>
    <property type="molecule type" value="Genomic_DNA"/>
</dbReference>
<proteinExistence type="predicted"/>
<dbReference type="AlphaFoldDB" id="A0A3N1VMM1"/>
<gene>
    <name evidence="2" type="ORF">EDC27_0576</name>
</gene>
<name>A0A3N1VMM1_9BACT</name>
<evidence type="ECO:0000259" key="1">
    <source>
        <dbReference type="Pfam" id="PF01926"/>
    </source>
</evidence>
<evidence type="ECO:0000313" key="2">
    <source>
        <dbReference type="EMBL" id="ROR03309.1"/>
    </source>
</evidence>
<sequence>MAVNDSMHADLSPTLLWQTLRLPGFTEEGLGLSEEVQALVRERNVLHYKEKTPLVWVFFMGGTGTGKSTVFNAVCGAVLSAVGAERPKTAGAVGFVHDQVALESDFPFPEFRFISHQLDASRTLPPLLGEPGVIHLWVHQRPEWASVVLMDTPDVDSVEIANRNLVETLWRLADVVVFVMSQEKYADDVPSKFLKKVMAEGTDVLVVCNKMGGEFREEDVSDILERETSVPEGALWLLPWVSSNPVEALQQEAAFQAFVRALQETMRALQTPQRRTSWMAQRKEALRRRLERVLDVISKEHLQAQRWKEKLRHYAEDAVAEIVDDQHRRFSSETRSYLQAEIRALFSRYDVLAGPRRWLSRWVTAPLRFLGLMSFEPYPDRAEALQRIRNRMDLSGIQSAVQRYGRRVLEETVPNRPESPMHQAVIQPGVLMTPEEISQHVYHEQEQLIQWLETVFLDLARDIPKGKKWGIYSTSVLWGLLILSLEVAVGGGLSVVDAVIDAAIAPFVTKGAVELFAYSEIQKIARQLSEKYRASLLSVVEAQRRRLEACLELLMPSADAVDTLRHWAREIAV</sequence>
<protein>
    <submittedName>
        <fullName evidence="2">50S ribosome-binding GTPase</fullName>
    </submittedName>
</protein>
<dbReference type="Pfam" id="PF01926">
    <property type="entry name" value="MMR_HSR1"/>
    <property type="match status" value="1"/>
</dbReference>
<accession>A0A3N1VMM1</accession>
<dbReference type="Proteomes" id="UP000276223">
    <property type="component" value="Unassembled WGS sequence"/>
</dbReference>
<dbReference type="InterPro" id="IPR006073">
    <property type="entry name" value="GTP-bd"/>
</dbReference>
<feature type="domain" description="G" evidence="1">
    <location>
        <begin position="57"/>
        <end position="210"/>
    </location>
</feature>
<dbReference type="Gene3D" id="3.40.50.300">
    <property type="entry name" value="P-loop containing nucleotide triphosphate hydrolases"/>
    <property type="match status" value="1"/>
</dbReference>
<reference evidence="2 3" key="1">
    <citation type="submission" date="2018-11" db="EMBL/GenBank/DDBJ databases">
        <title>Genomic Encyclopedia of Type Strains, Phase IV (KMG-IV): sequencing the most valuable type-strain genomes for metagenomic binning, comparative biology and taxonomic classification.</title>
        <authorList>
            <person name="Goeker M."/>
        </authorList>
    </citation>
    <scope>NUCLEOTIDE SEQUENCE [LARGE SCALE GENOMIC DNA]</scope>
    <source>
        <strain evidence="2 3">DSM 22027</strain>
    </source>
</reference>
<dbReference type="SUPFAM" id="SSF52540">
    <property type="entry name" value="P-loop containing nucleoside triphosphate hydrolases"/>
    <property type="match status" value="1"/>
</dbReference>
<dbReference type="InterPro" id="IPR027417">
    <property type="entry name" value="P-loop_NTPase"/>
</dbReference>
<dbReference type="GO" id="GO:0005525">
    <property type="term" value="F:GTP binding"/>
    <property type="evidence" value="ECO:0007669"/>
    <property type="project" value="InterPro"/>
</dbReference>
<organism evidence="2 3">
    <name type="scientific">Desulfosoma caldarium</name>
    <dbReference type="NCBI Taxonomy" id="610254"/>
    <lineage>
        <taxon>Bacteria</taxon>
        <taxon>Pseudomonadati</taxon>
        <taxon>Thermodesulfobacteriota</taxon>
        <taxon>Syntrophobacteria</taxon>
        <taxon>Syntrophobacterales</taxon>
        <taxon>Syntrophobacteraceae</taxon>
        <taxon>Desulfosoma</taxon>
    </lineage>
</organism>
<comment type="caution">
    <text evidence="2">The sequence shown here is derived from an EMBL/GenBank/DDBJ whole genome shotgun (WGS) entry which is preliminary data.</text>
</comment>
<keyword evidence="3" id="KW-1185">Reference proteome</keyword>
<dbReference type="RefSeq" id="WP_170161536.1">
    <property type="nucleotide sequence ID" value="NZ_RJVA01000009.1"/>
</dbReference>
<evidence type="ECO:0000313" key="3">
    <source>
        <dbReference type="Proteomes" id="UP000276223"/>
    </source>
</evidence>